<dbReference type="Pfam" id="PF08279">
    <property type="entry name" value="HTH_11"/>
    <property type="match status" value="1"/>
</dbReference>
<evidence type="ECO:0000313" key="3">
    <source>
        <dbReference type="EMBL" id="NBI27971.1"/>
    </source>
</evidence>
<dbReference type="InterPro" id="IPR036388">
    <property type="entry name" value="WH-like_DNA-bd_sf"/>
</dbReference>
<dbReference type="InterPro" id="IPR036390">
    <property type="entry name" value="WH_DNA-bd_sf"/>
</dbReference>
<dbReference type="Gene3D" id="1.10.10.10">
    <property type="entry name" value="Winged helix-like DNA-binding domain superfamily/Winged helix DNA-binding domain"/>
    <property type="match status" value="1"/>
</dbReference>
<name>A0A6N9PWT5_9BACL</name>
<dbReference type="Proteomes" id="UP000448943">
    <property type="component" value="Unassembled WGS sequence"/>
</dbReference>
<dbReference type="OrthoDB" id="9815009at2"/>
<comment type="caution">
    <text evidence="3">The sequence shown here is derived from an EMBL/GenBank/DDBJ whole genome shotgun (WGS) entry which is preliminary data.</text>
</comment>
<dbReference type="EMBL" id="SIJB01000007">
    <property type="protein sequence ID" value="NBI27971.1"/>
    <property type="molecule type" value="Genomic_DNA"/>
</dbReference>
<dbReference type="SUPFAM" id="SSF46785">
    <property type="entry name" value="Winged helix' DNA-binding domain"/>
    <property type="match status" value="1"/>
</dbReference>
<dbReference type="InterPro" id="IPR051534">
    <property type="entry name" value="CBASS_pafABC_assoc_protein"/>
</dbReference>
<feature type="domain" description="Helix-turn-helix type 11" evidence="1">
    <location>
        <begin position="6"/>
        <end position="58"/>
    </location>
</feature>
<gene>
    <name evidence="3" type="ORF">ERL59_03225</name>
</gene>
<reference evidence="3 4" key="1">
    <citation type="submission" date="2019-01" db="EMBL/GenBank/DDBJ databases">
        <title>Chengkuizengella sp. nov., isolated from deep-sea sediment of East Pacific Ocean.</title>
        <authorList>
            <person name="Yang J."/>
            <person name="Lai Q."/>
            <person name="Shao Z."/>
        </authorList>
    </citation>
    <scope>NUCLEOTIDE SEQUENCE [LARGE SCALE GENOMIC DNA]</scope>
    <source>
        <strain evidence="3 4">YPA3-1-1</strain>
    </source>
</reference>
<evidence type="ECO:0000259" key="1">
    <source>
        <dbReference type="Pfam" id="PF08279"/>
    </source>
</evidence>
<dbReference type="InterPro" id="IPR026881">
    <property type="entry name" value="WYL_dom"/>
</dbReference>
<dbReference type="PROSITE" id="PS52050">
    <property type="entry name" value="WYL"/>
    <property type="match status" value="1"/>
</dbReference>
<dbReference type="AlphaFoldDB" id="A0A6N9PWT5"/>
<proteinExistence type="predicted"/>
<accession>A0A6N9PWT5</accession>
<evidence type="ECO:0000259" key="2">
    <source>
        <dbReference type="Pfam" id="PF13280"/>
    </source>
</evidence>
<dbReference type="InterPro" id="IPR013196">
    <property type="entry name" value="HTH_11"/>
</dbReference>
<dbReference type="RefSeq" id="WP_160644439.1">
    <property type="nucleotide sequence ID" value="NZ_SIJB01000007.1"/>
</dbReference>
<keyword evidence="4" id="KW-1185">Reference proteome</keyword>
<dbReference type="PANTHER" id="PTHR34580:SF3">
    <property type="entry name" value="PROTEIN PAFB"/>
    <property type="match status" value="1"/>
</dbReference>
<dbReference type="InterPro" id="IPR028349">
    <property type="entry name" value="PafC-like"/>
</dbReference>
<dbReference type="PIRSF" id="PIRSF016838">
    <property type="entry name" value="PafC"/>
    <property type="match status" value="1"/>
</dbReference>
<evidence type="ECO:0000313" key="4">
    <source>
        <dbReference type="Proteomes" id="UP000448943"/>
    </source>
</evidence>
<sequence>MKRTDRIMAILIALQQRPETAQSLAEKFEVSKRTILRDMQSLSEMGIPLYSMTGPNGGFRLMEGYQLSPLQFDSKEALTILFALKAMTKIPDTPFNQERWTVIDKIKAILPEETLQQIDPILNHVEVEIPNRNYKTPLLMPLLEYTTASKWLNILYRSKKHNRWLQIFPLRIYTAHGFWYCEAYSNTHQGERTFRVDRIDQIEVNQSTDLKLPNLPNKNVKETHLMEPSIRVIAKLTYQGALMTEQDPHIGHLVKNITEDEWEVDYLCPATEWDYSVQYFFSLGSNAEVIEPESMRNEIYKLACRMCSRYENK</sequence>
<dbReference type="PANTHER" id="PTHR34580">
    <property type="match status" value="1"/>
</dbReference>
<dbReference type="Pfam" id="PF13280">
    <property type="entry name" value="WYL"/>
    <property type="match status" value="1"/>
</dbReference>
<protein>
    <submittedName>
        <fullName evidence="3">YafY family transcriptional regulator</fullName>
    </submittedName>
</protein>
<organism evidence="3 4">
    <name type="scientific">Chengkuizengella marina</name>
    <dbReference type="NCBI Taxonomy" id="2507566"/>
    <lineage>
        <taxon>Bacteria</taxon>
        <taxon>Bacillati</taxon>
        <taxon>Bacillota</taxon>
        <taxon>Bacilli</taxon>
        <taxon>Bacillales</taxon>
        <taxon>Paenibacillaceae</taxon>
        <taxon>Chengkuizengella</taxon>
    </lineage>
</organism>
<feature type="domain" description="WYL" evidence="2">
    <location>
        <begin position="139"/>
        <end position="204"/>
    </location>
</feature>